<dbReference type="PANTHER" id="PTHR47691">
    <property type="entry name" value="REGULATOR-RELATED"/>
    <property type="match status" value="1"/>
</dbReference>
<dbReference type="EMBL" id="PYAX01000013">
    <property type="protein sequence ID" value="PSL52532.1"/>
    <property type="molecule type" value="Genomic_DNA"/>
</dbReference>
<keyword evidence="3" id="KW-1185">Reference proteome</keyword>
<dbReference type="SMART" id="SM00028">
    <property type="entry name" value="TPR"/>
    <property type="match status" value="5"/>
</dbReference>
<keyword evidence="1" id="KW-0802">TPR repeat</keyword>
<dbReference type="Proteomes" id="UP000241118">
    <property type="component" value="Unassembled WGS sequence"/>
</dbReference>
<dbReference type="AlphaFoldDB" id="A0A2P8I252"/>
<dbReference type="InterPro" id="IPR027417">
    <property type="entry name" value="P-loop_NTPase"/>
</dbReference>
<reference evidence="2 3" key="1">
    <citation type="submission" date="2018-03" db="EMBL/GenBank/DDBJ databases">
        <title>Genomic Encyclopedia of Type Strains, Phase III (KMG-III): the genomes of soil and plant-associated and newly described type strains.</title>
        <authorList>
            <person name="Whitman W."/>
        </authorList>
    </citation>
    <scope>NUCLEOTIDE SEQUENCE [LARGE SCALE GENOMIC DNA]</scope>
    <source>
        <strain evidence="2 3">CGMCC 4.7097</strain>
    </source>
</reference>
<organism evidence="2 3">
    <name type="scientific">Saccharothrix carnea</name>
    <dbReference type="NCBI Taxonomy" id="1280637"/>
    <lineage>
        <taxon>Bacteria</taxon>
        <taxon>Bacillati</taxon>
        <taxon>Actinomycetota</taxon>
        <taxon>Actinomycetes</taxon>
        <taxon>Pseudonocardiales</taxon>
        <taxon>Pseudonocardiaceae</taxon>
        <taxon>Saccharothrix</taxon>
    </lineage>
</organism>
<dbReference type="Gene3D" id="1.25.40.10">
    <property type="entry name" value="Tetratricopeptide repeat domain"/>
    <property type="match status" value="2"/>
</dbReference>
<accession>A0A2P8I252</accession>
<dbReference type="Gene3D" id="3.40.50.300">
    <property type="entry name" value="P-loop containing nucleotide triphosphate hydrolases"/>
    <property type="match status" value="1"/>
</dbReference>
<dbReference type="InterPro" id="IPR011990">
    <property type="entry name" value="TPR-like_helical_dom_sf"/>
</dbReference>
<name>A0A2P8I252_SACCR</name>
<protein>
    <submittedName>
        <fullName evidence="2">Tetratricopeptide repeat protein</fullName>
    </submittedName>
</protein>
<dbReference type="Pfam" id="PF13181">
    <property type="entry name" value="TPR_8"/>
    <property type="match status" value="1"/>
</dbReference>
<dbReference type="Pfam" id="PF13424">
    <property type="entry name" value="TPR_12"/>
    <property type="match status" value="1"/>
</dbReference>
<sequence length="667" mass="73718">MDVRNWVAAESVGNVVQVGVAHFHAAVAASVVPCQLPAVPGPFAGRVDELAALDRRAPVNMIVGTGGIGKTWLAVRWAHLRREWFPDGQLFVDLRGFSPEGRALAPERALRAFLAALGVPHDAIPVDLDAQAAMYRSLLADKRVLVVLDNAADARQVEPLLPGGDTCTALVTSRRRFKDLIIRYNSRHLPLDVFGSDDAHAVLARRLDADRITAEPTAVADLLRLCAGFPLALGIVAASACTHPGLPLAEFAAELRDLDMPELHDTVLTWSLHRMSAAQRTAFALLAHAPGPDIGLPAAAHLIDLPHKEARVLLNDLTDASLLERRPDSRYALHDLVRAFATSLRLPASVRTEALSRVVHFYTTAAHTADRVTNPSRPALAWPSDPPVEFHDLDTTQAWFDREHANLLATQLVADHPAVWHLAWCLNDFHRRRDLRHDELATWRAALSAADHLTDPHARTRAHRFLGRACNELGHYDSAAHHLNQALELSSDPVQHAHAHRELARTWSQRGDDHRALHHATRALEIFRTADEPVSLARSFNQIGWYTACLGDYDTARTYCRTSLALHRALDDPDGLADTENSLGHIGRRAGRHLEAITHYTNALTAFRIRGSTWQTAQTLDHLAHTHAALDRHDQAQAAWAEAQSLYRRMGRFPDPDRAIADLHPAR</sequence>
<dbReference type="InterPro" id="IPR019734">
    <property type="entry name" value="TPR_rpt"/>
</dbReference>
<dbReference type="PANTHER" id="PTHR47691:SF3">
    <property type="entry name" value="HTH-TYPE TRANSCRIPTIONAL REGULATOR RV0890C-RELATED"/>
    <property type="match status" value="1"/>
</dbReference>
<dbReference type="PROSITE" id="PS50005">
    <property type="entry name" value="TPR"/>
    <property type="match status" value="1"/>
</dbReference>
<feature type="repeat" description="TPR" evidence="1">
    <location>
        <begin position="460"/>
        <end position="493"/>
    </location>
</feature>
<proteinExistence type="predicted"/>
<dbReference type="SUPFAM" id="SSF52540">
    <property type="entry name" value="P-loop containing nucleoside triphosphate hydrolases"/>
    <property type="match status" value="1"/>
</dbReference>
<dbReference type="SUPFAM" id="SSF48452">
    <property type="entry name" value="TPR-like"/>
    <property type="match status" value="2"/>
</dbReference>
<dbReference type="PRINTS" id="PR00364">
    <property type="entry name" value="DISEASERSIST"/>
</dbReference>
<gene>
    <name evidence="2" type="ORF">B0I31_113205</name>
</gene>
<evidence type="ECO:0000256" key="1">
    <source>
        <dbReference type="PROSITE-ProRule" id="PRU00339"/>
    </source>
</evidence>
<evidence type="ECO:0000313" key="3">
    <source>
        <dbReference type="Proteomes" id="UP000241118"/>
    </source>
</evidence>
<evidence type="ECO:0000313" key="2">
    <source>
        <dbReference type="EMBL" id="PSL52532.1"/>
    </source>
</evidence>
<comment type="caution">
    <text evidence="2">The sequence shown here is derived from an EMBL/GenBank/DDBJ whole genome shotgun (WGS) entry which is preliminary data.</text>
</comment>